<dbReference type="AlphaFoldDB" id="A0A438CW82"/>
<protein>
    <recommendedName>
        <fullName evidence="2">Reverse transcriptase Ty1/copia-type domain-containing protein</fullName>
    </recommendedName>
</protein>
<feature type="region of interest" description="Disordered" evidence="1">
    <location>
        <begin position="22"/>
        <end position="44"/>
    </location>
</feature>
<feature type="compositionally biased region" description="Basic and acidic residues" evidence="1">
    <location>
        <begin position="22"/>
        <end position="40"/>
    </location>
</feature>
<evidence type="ECO:0000313" key="3">
    <source>
        <dbReference type="EMBL" id="RVW27458.1"/>
    </source>
</evidence>
<evidence type="ECO:0000313" key="4">
    <source>
        <dbReference type="Proteomes" id="UP000288805"/>
    </source>
</evidence>
<accession>A0A438CW82</accession>
<evidence type="ECO:0000256" key="1">
    <source>
        <dbReference type="SAM" id="MobiDB-lite"/>
    </source>
</evidence>
<name>A0A438CW82_VITVI</name>
<dbReference type="InterPro" id="IPR013103">
    <property type="entry name" value="RVT_2"/>
</dbReference>
<sequence length="294" mass="34088">MTDQFKIDKSIALEEAQIMQKAPEEVHIEQEAPEEAHIEQETPEDPYIEREAPEEAQVPENFSEGLDMRLMDVITTYLYGSMDNDIYMKIPEGFELPDANNTKPRSMYSIKLQRSLYGLKQSGRMWYNRLSEYLLKEGAHKNNNYLKKEFEMKDLGKTKFWSRPADRAFSKWSFIPYLSAIGALMYLANCTRPDIAFSVNLLARIVPLQLEDIGMVSNIYCVIFAELLIWVYFTQGNQSNNCLDMQMQDIFQIHIKAGHKQGMCLITMYCYSWRSVKQTMVATSSNHSENTDNS</sequence>
<comment type="caution">
    <text evidence="3">The sequence shown here is derived from an EMBL/GenBank/DDBJ whole genome shotgun (WGS) entry which is preliminary data.</text>
</comment>
<feature type="domain" description="Reverse transcriptase Ty1/copia-type" evidence="2">
    <location>
        <begin position="68"/>
        <end position="138"/>
    </location>
</feature>
<dbReference type="EMBL" id="QGNW01001951">
    <property type="protein sequence ID" value="RVW27458.1"/>
    <property type="molecule type" value="Genomic_DNA"/>
</dbReference>
<reference evidence="3 4" key="1">
    <citation type="journal article" date="2018" name="PLoS Genet.">
        <title>Population sequencing reveals clonal diversity and ancestral inbreeding in the grapevine cultivar Chardonnay.</title>
        <authorList>
            <person name="Roach M.J."/>
            <person name="Johnson D.L."/>
            <person name="Bohlmann J."/>
            <person name="van Vuuren H.J."/>
            <person name="Jones S.J."/>
            <person name="Pretorius I.S."/>
            <person name="Schmidt S.A."/>
            <person name="Borneman A.R."/>
        </authorList>
    </citation>
    <scope>NUCLEOTIDE SEQUENCE [LARGE SCALE GENOMIC DNA]</scope>
    <source>
        <strain evidence="4">cv. Chardonnay</strain>
        <tissue evidence="3">Leaf</tissue>
    </source>
</reference>
<evidence type="ECO:0000259" key="2">
    <source>
        <dbReference type="Pfam" id="PF07727"/>
    </source>
</evidence>
<organism evidence="3 4">
    <name type="scientific">Vitis vinifera</name>
    <name type="common">Grape</name>
    <dbReference type="NCBI Taxonomy" id="29760"/>
    <lineage>
        <taxon>Eukaryota</taxon>
        <taxon>Viridiplantae</taxon>
        <taxon>Streptophyta</taxon>
        <taxon>Embryophyta</taxon>
        <taxon>Tracheophyta</taxon>
        <taxon>Spermatophyta</taxon>
        <taxon>Magnoliopsida</taxon>
        <taxon>eudicotyledons</taxon>
        <taxon>Gunneridae</taxon>
        <taxon>Pentapetalae</taxon>
        <taxon>rosids</taxon>
        <taxon>Vitales</taxon>
        <taxon>Vitaceae</taxon>
        <taxon>Viteae</taxon>
        <taxon>Vitis</taxon>
    </lineage>
</organism>
<dbReference type="Proteomes" id="UP000288805">
    <property type="component" value="Unassembled WGS sequence"/>
</dbReference>
<gene>
    <name evidence="3" type="ORF">CK203_094382</name>
</gene>
<dbReference type="Pfam" id="PF07727">
    <property type="entry name" value="RVT_2"/>
    <property type="match status" value="1"/>
</dbReference>
<proteinExistence type="predicted"/>